<comment type="caution">
    <text evidence="1">The sequence shown here is derived from an EMBL/GenBank/DDBJ whole genome shotgun (WGS) entry which is preliminary data.</text>
</comment>
<dbReference type="GO" id="GO:0005739">
    <property type="term" value="C:mitochondrion"/>
    <property type="evidence" value="ECO:0007669"/>
    <property type="project" value="TreeGrafter"/>
</dbReference>
<dbReference type="AlphaFoldDB" id="A0A426YM44"/>
<dbReference type="PANTHER" id="PTHR47868:SF2">
    <property type="entry name" value="OS05G0457700 PROTEIN"/>
    <property type="match status" value="1"/>
</dbReference>
<name>A0A426YM44_ENSVE</name>
<dbReference type="PANTHER" id="PTHR47868">
    <property type="entry name" value="OS05G0457700 PROTEIN"/>
    <property type="match status" value="1"/>
</dbReference>
<sequence>MEEGNSNGGCGCVDCRRPMRAAAAAAGATAMAALQRCETADLKKAARWQRRATCAGSKQIAAATAATAAQGMEDGGCNLGLQMAAAVEGGRGNGDDDDGKGDGCLDGGSDFDVLVDGSDIVALARGSTVDKSCLKQEGERMKKWAESMWRSRRLSLAEALEFSEPSKSAVVDTRICRVL</sequence>
<evidence type="ECO:0000313" key="2">
    <source>
        <dbReference type="Proteomes" id="UP000287651"/>
    </source>
</evidence>
<organism evidence="1 2">
    <name type="scientific">Ensete ventricosum</name>
    <name type="common">Abyssinian banana</name>
    <name type="synonym">Musa ensete</name>
    <dbReference type="NCBI Taxonomy" id="4639"/>
    <lineage>
        <taxon>Eukaryota</taxon>
        <taxon>Viridiplantae</taxon>
        <taxon>Streptophyta</taxon>
        <taxon>Embryophyta</taxon>
        <taxon>Tracheophyta</taxon>
        <taxon>Spermatophyta</taxon>
        <taxon>Magnoliopsida</taxon>
        <taxon>Liliopsida</taxon>
        <taxon>Zingiberales</taxon>
        <taxon>Musaceae</taxon>
        <taxon>Ensete</taxon>
    </lineage>
</organism>
<gene>
    <name evidence="1" type="ORF">B296_00025092</name>
</gene>
<evidence type="ECO:0000313" key="1">
    <source>
        <dbReference type="EMBL" id="RRT52788.1"/>
    </source>
</evidence>
<protein>
    <submittedName>
        <fullName evidence="1">Uncharacterized protein</fullName>
    </submittedName>
</protein>
<dbReference type="EMBL" id="AMZH03011489">
    <property type="protein sequence ID" value="RRT52788.1"/>
    <property type="molecule type" value="Genomic_DNA"/>
</dbReference>
<reference evidence="1 2" key="1">
    <citation type="journal article" date="2014" name="Agronomy (Basel)">
        <title>A Draft Genome Sequence for Ensete ventricosum, the Drought-Tolerant Tree Against Hunger.</title>
        <authorList>
            <person name="Harrison J."/>
            <person name="Moore K.A."/>
            <person name="Paszkiewicz K."/>
            <person name="Jones T."/>
            <person name="Grant M."/>
            <person name="Ambacheew D."/>
            <person name="Muzemil S."/>
            <person name="Studholme D.J."/>
        </authorList>
    </citation>
    <scope>NUCLEOTIDE SEQUENCE [LARGE SCALE GENOMIC DNA]</scope>
</reference>
<accession>A0A426YM44</accession>
<dbReference type="Proteomes" id="UP000287651">
    <property type="component" value="Unassembled WGS sequence"/>
</dbReference>
<proteinExistence type="predicted"/>